<dbReference type="PANTHER" id="PTHR41774:SF1">
    <property type="entry name" value="NGG1P INTERACTING FACTOR NIF3"/>
    <property type="match status" value="1"/>
</dbReference>
<accession>A6P308</accession>
<sequence length="119" mass="13340">MIFQQEASHMAEFPYCKLEIFIPETHLAALRQALMEVDAGHIGNYDCCLSYSPVTGCWRPLPGTSPYLGCEGQISSEPELKVEVTCRTERVDETIAAVKRVHPYEEPVINAIPLYRVGL</sequence>
<name>A6P308_9FIRM</name>
<dbReference type="EMBL" id="AAXG02000064">
    <property type="protein sequence ID" value="EDM97309.1"/>
    <property type="molecule type" value="Genomic_DNA"/>
</dbReference>
<proteinExistence type="predicted"/>
<dbReference type="STRING" id="411467.BACCAP_04892"/>
<dbReference type="Pfam" id="PF03091">
    <property type="entry name" value="CutA1"/>
    <property type="match status" value="1"/>
</dbReference>
<dbReference type="InterPro" id="IPR004323">
    <property type="entry name" value="Ion_tolerance_CutA"/>
</dbReference>
<dbReference type="eggNOG" id="COG3323">
    <property type="taxonomic scope" value="Bacteria"/>
</dbReference>
<keyword evidence="2" id="KW-1185">Reference proteome</keyword>
<dbReference type="GO" id="GO:0010038">
    <property type="term" value="P:response to metal ion"/>
    <property type="evidence" value="ECO:0007669"/>
    <property type="project" value="InterPro"/>
</dbReference>
<dbReference type="Proteomes" id="UP000003639">
    <property type="component" value="Unassembled WGS sequence"/>
</dbReference>
<evidence type="ECO:0008006" key="3">
    <source>
        <dbReference type="Google" id="ProtNLM"/>
    </source>
</evidence>
<reference evidence="1 2" key="2">
    <citation type="submission" date="2007-06" db="EMBL/GenBank/DDBJ databases">
        <title>Draft genome sequence of Pseudoflavonifractor capillosus ATCC 29799.</title>
        <authorList>
            <person name="Sudarsanam P."/>
            <person name="Ley R."/>
            <person name="Guruge J."/>
            <person name="Turnbaugh P.J."/>
            <person name="Mahowald M."/>
            <person name="Liep D."/>
            <person name="Gordon J."/>
        </authorList>
    </citation>
    <scope>NUCLEOTIDE SEQUENCE [LARGE SCALE GENOMIC DNA]</scope>
    <source>
        <strain evidence="1 2">ATCC 29799</strain>
    </source>
</reference>
<gene>
    <name evidence="1" type="ORF">BACCAP_04892</name>
</gene>
<organism evidence="1 2">
    <name type="scientific">Pseudoflavonifractor capillosus ATCC 29799</name>
    <dbReference type="NCBI Taxonomy" id="411467"/>
    <lineage>
        <taxon>Bacteria</taxon>
        <taxon>Bacillati</taxon>
        <taxon>Bacillota</taxon>
        <taxon>Clostridia</taxon>
        <taxon>Eubacteriales</taxon>
        <taxon>Oscillospiraceae</taxon>
        <taxon>Pseudoflavonifractor</taxon>
    </lineage>
</organism>
<dbReference type="SUPFAM" id="SSF102705">
    <property type="entry name" value="NIF3 (NGG1p interacting factor 3)-like"/>
    <property type="match status" value="1"/>
</dbReference>
<dbReference type="InterPro" id="IPR036069">
    <property type="entry name" value="DUF34/NIF3_sf"/>
</dbReference>
<protein>
    <recommendedName>
        <fullName evidence="3">Cytochrome C biogenesis protein</fullName>
    </recommendedName>
</protein>
<reference evidence="1 2" key="1">
    <citation type="submission" date="2007-04" db="EMBL/GenBank/DDBJ databases">
        <authorList>
            <person name="Fulton L."/>
            <person name="Clifton S."/>
            <person name="Fulton B."/>
            <person name="Xu J."/>
            <person name="Minx P."/>
            <person name="Pepin K.H."/>
            <person name="Johnson M."/>
            <person name="Thiruvilangam P."/>
            <person name="Bhonagiri V."/>
            <person name="Nash W.E."/>
            <person name="Mardis E.R."/>
            <person name="Wilson R.K."/>
        </authorList>
    </citation>
    <scope>NUCLEOTIDE SEQUENCE [LARGE SCALE GENOMIC DNA]</scope>
    <source>
        <strain evidence="1 2">ATCC 29799</strain>
    </source>
</reference>
<dbReference type="PANTHER" id="PTHR41774">
    <property type="match status" value="1"/>
</dbReference>
<dbReference type="InterPro" id="IPR015867">
    <property type="entry name" value="N-reg_PII/ATP_PRibTrfase_C"/>
</dbReference>
<evidence type="ECO:0000313" key="2">
    <source>
        <dbReference type="Proteomes" id="UP000003639"/>
    </source>
</evidence>
<dbReference type="Gene3D" id="3.30.70.120">
    <property type="match status" value="1"/>
</dbReference>
<dbReference type="AlphaFoldDB" id="A6P308"/>
<evidence type="ECO:0000313" key="1">
    <source>
        <dbReference type="EMBL" id="EDM97309.1"/>
    </source>
</evidence>
<comment type="caution">
    <text evidence="1">The sequence shown here is derived from an EMBL/GenBank/DDBJ whole genome shotgun (WGS) entry which is preliminary data.</text>
</comment>